<keyword evidence="9" id="KW-0282">Flagellum</keyword>
<dbReference type="Proteomes" id="UP000609651">
    <property type="component" value="Unassembled WGS sequence"/>
</dbReference>
<keyword evidence="8" id="KW-0998">Cell outer membrane</keyword>
<organism evidence="9 10">
    <name type="scientific">Alienimonas chondri</name>
    <dbReference type="NCBI Taxonomy" id="2681879"/>
    <lineage>
        <taxon>Bacteria</taxon>
        <taxon>Pseudomonadati</taxon>
        <taxon>Planctomycetota</taxon>
        <taxon>Planctomycetia</taxon>
        <taxon>Planctomycetales</taxon>
        <taxon>Planctomycetaceae</taxon>
        <taxon>Alienimonas</taxon>
    </lineage>
</organism>
<protein>
    <submittedName>
        <fullName evidence="9">Flagellar L-ring protein</fullName>
    </submittedName>
</protein>
<comment type="similarity">
    <text evidence="4">Belongs to the FlgH family.</text>
</comment>
<evidence type="ECO:0000256" key="2">
    <source>
        <dbReference type="ARBA" id="ARBA00004117"/>
    </source>
</evidence>
<accession>A0ABX1VGW8</accession>
<keyword evidence="5" id="KW-0732">Signal</keyword>
<sequence>MQALSLTHITLPEARTIQVHDIITVLVDEKSEVSVQSRFDRRRSSSIEASIDDFVRLDPTGRLILSATGEPSIDLSAGVRKQNQGSGLDTEAVRYRIAATVVDVLPNGNVVLEARKEIVNNRDVWEYTLTGIIAAEKVNRDMTAVSEDMADTKISKRSKGKIFDSTRRAWGERIIDMVWPF</sequence>
<keyword evidence="6" id="KW-0472">Membrane</keyword>
<gene>
    <name evidence="9" type="primary">flgH</name>
    <name evidence="9" type="ORF">LzC2_31310</name>
</gene>
<proteinExistence type="inferred from homology"/>
<reference evidence="9 10" key="1">
    <citation type="journal article" date="2020" name="Syst. Appl. Microbiol.">
        <title>Alienimonas chondri sp. nov., a novel planctomycete isolated from the biofilm of the red alga Chondrus crispus.</title>
        <authorList>
            <person name="Vitorino I."/>
            <person name="Albuquerque L."/>
            <person name="Wiegand S."/>
            <person name="Kallscheuer N."/>
            <person name="da Costa M.S."/>
            <person name="Lobo-da-Cunha A."/>
            <person name="Jogler C."/>
            <person name="Lage O.M."/>
        </authorList>
    </citation>
    <scope>NUCLEOTIDE SEQUENCE [LARGE SCALE GENOMIC DNA]</scope>
    <source>
        <strain evidence="9 10">LzC2</strain>
    </source>
</reference>
<comment type="function">
    <text evidence="1">Assembles around the rod to form the L-ring and probably protects the motor/basal body from shearing forces during rotation.</text>
</comment>
<comment type="caution">
    <text evidence="9">The sequence shown here is derived from an EMBL/GenBank/DDBJ whole genome shotgun (WGS) entry which is preliminary data.</text>
</comment>
<dbReference type="InterPro" id="IPR000527">
    <property type="entry name" value="Flag_Lring"/>
</dbReference>
<keyword evidence="9" id="KW-0969">Cilium</keyword>
<evidence type="ECO:0000256" key="8">
    <source>
        <dbReference type="ARBA" id="ARBA00023237"/>
    </source>
</evidence>
<evidence type="ECO:0000256" key="5">
    <source>
        <dbReference type="ARBA" id="ARBA00022729"/>
    </source>
</evidence>
<evidence type="ECO:0000313" key="9">
    <source>
        <dbReference type="EMBL" id="NNJ27034.1"/>
    </source>
</evidence>
<evidence type="ECO:0000256" key="4">
    <source>
        <dbReference type="ARBA" id="ARBA00006929"/>
    </source>
</evidence>
<dbReference type="Pfam" id="PF02107">
    <property type="entry name" value="FlgH"/>
    <property type="match status" value="1"/>
</dbReference>
<evidence type="ECO:0000256" key="7">
    <source>
        <dbReference type="ARBA" id="ARBA00023143"/>
    </source>
</evidence>
<keyword evidence="10" id="KW-1185">Reference proteome</keyword>
<evidence type="ECO:0000256" key="3">
    <source>
        <dbReference type="ARBA" id="ARBA00004442"/>
    </source>
</evidence>
<dbReference type="EMBL" id="WTPX01000115">
    <property type="protein sequence ID" value="NNJ27034.1"/>
    <property type="molecule type" value="Genomic_DNA"/>
</dbReference>
<evidence type="ECO:0000313" key="10">
    <source>
        <dbReference type="Proteomes" id="UP000609651"/>
    </source>
</evidence>
<comment type="subcellular location">
    <subcellularLocation>
        <location evidence="2">Bacterial flagellum basal body</location>
    </subcellularLocation>
    <subcellularLocation>
        <location evidence="3">Cell outer membrane</location>
    </subcellularLocation>
</comment>
<keyword evidence="7" id="KW-0975">Bacterial flagellum</keyword>
<evidence type="ECO:0000256" key="1">
    <source>
        <dbReference type="ARBA" id="ARBA00002591"/>
    </source>
</evidence>
<dbReference type="PANTHER" id="PTHR34933:SF1">
    <property type="entry name" value="FLAGELLAR L-RING PROTEIN"/>
    <property type="match status" value="1"/>
</dbReference>
<dbReference type="PRINTS" id="PR01008">
    <property type="entry name" value="FLGLRINGFLGH"/>
</dbReference>
<name>A0ABX1VGW8_9PLAN</name>
<keyword evidence="9" id="KW-0966">Cell projection</keyword>
<evidence type="ECO:0000256" key="6">
    <source>
        <dbReference type="ARBA" id="ARBA00023136"/>
    </source>
</evidence>
<dbReference type="PANTHER" id="PTHR34933">
    <property type="entry name" value="FLAGELLAR L-RING PROTEIN"/>
    <property type="match status" value="1"/>
</dbReference>